<evidence type="ECO:0000256" key="1">
    <source>
        <dbReference type="SAM" id="Phobius"/>
    </source>
</evidence>
<dbReference type="Proteomes" id="UP000708208">
    <property type="component" value="Unassembled WGS sequence"/>
</dbReference>
<dbReference type="EMBL" id="CAJVCH010046496">
    <property type="protein sequence ID" value="CAG7717519.1"/>
    <property type="molecule type" value="Genomic_DNA"/>
</dbReference>
<sequence length="247" mass="28883">FCGIVKLEVPNQQPGYLKLENNLKPGYWVFASKWNWIPFTVIANPEQRVYIKPANKFRRCLWSLFYFYKVFRVALSAFLIISASGLHLPVYDVALHTLYTLPMTVGVLMETFTMIRNRAITITVFNFLFDAEETILGTRVGARKNSNQKPYWKKYSKSEMVVTFLPHASIILIFIYIALTACFCSRLHLYHVVPEQWRNPFTFCILYIQENIVFQSIGLSCVVAMGNEFLFMEKVTDILNWEILFLR</sequence>
<evidence type="ECO:0000313" key="3">
    <source>
        <dbReference type="Proteomes" id="UP000708208"/>
    </source>
</evidence>
<name>A0A8J2K0J9_9HEXA</name>
<reference evidence="2" key="1">
    <citation type="submission" date="2021-06" db="EMBL/GenBank/DDBJ databases">
        <authorList>
            <person name="Hodson N. C."/>
            <person name="Mongue J. A."/>
            <person name="Jaron S. K."/>
        </authorList>
    </citation>
    <scope>NUCLEOTIDE SEQUENCE</scope>
</reference>
<keyword evidence="1" id="KW-0812">Transmembrane</keyword>
<keyword evidence="1" id="KW-0472">Membrane</keyword>
<feature type="non-terminal residue" evidence="2">
    <location>
        <position position="1"/>
    </location>
</feature>
<proteinExistence type="predicted"/>
<feature type="transmembrane region" description="Helical" evidence="1">
    <location>
        <begin position="93"/>
        <end position="112"/>
    </location>
</feature>
<keyword evidence="3" id="KW-1185">Reference proteome</keyword>
<accession>A0A8J2K0J9</accession>
<comment type="caution">
    <text evidence="2">The sequence shown here is derived from an EMBL/GenBank/DDBJ whole genome shotgun (WGS) entry which is preliminary data.</text>
</comment>
<evidence type="ECO:0000313" key="2">
    <source>
        <dbReference type="EMBL" id="CAG7717519.1"/>
    </source>
</evidence>
<organism evidence="2 3">
    <name type="scientific">Allacma fusca</name>
    <dbReference type="NCBI Taxonomy" id="39272"/>
    <lineage>
        <taxon>Eukaryota</taxon>
        <taxon>Metazoa</taxon>
        <taxon>Ecdysozoa</taxon>
        <taxon>Arthropoda</taxon>
        <taxon>Hexapoda</taxon>
        <taxon>Collembola</taxon>
        <taxon>Symphypleona</taxon>
        <taxon>Sminthuridae</taxon>
        <taxon>Allacma</taxon>
    </lineage>
</organism>
<keyword evidence="1" id="KW-1133">Transmembrane helix</keyword>
<feature type="transmembrane region" description="Helical" evidence="1">
    <location>
        <begin position="60"/>
        <end position="81"/>
    </location>
</feature>
<gene>
    <name evidence="2" type="ORF">AFUS01_LOCUS6975</name>
</gene>
<dbReference type="AlphaFoldDB" id="A0A8J2K0J9"/>
<protein>
    <submittedName>
        <fullName evidence="2">Uncharacterized protein</fullName>
    </submittedName>
</protein>
<feature type="transmembrane region" description="Helical" evidence="1">
    <location>
        <begin position="160"/>
        <end position="179"/>
    </location>
</feature>